<sequence>MDHIEEVTDPAYPPLRIPCLSPHAYDQMDWSSYPERAGLSKDRLFDGDFSQRPPHETAAFLQDWLYFGVLWVVLGNNVSKSDYVRWDTETGFGIVTTKLLDQHIHRRLLEIRELIQADYSSAQAIVQDIETCLSTLSKLCMLNTFRTGSHVWPLPADIDLSIRHLGEYFCTALFSQWDFQYECPLINFSFPCAYLPISRMIEERRCPSEMNMVSRTFSSASAYYATQLKRPKETPRLDHSSCSDTVCVARQLDETTYQTQHSTEGCDCAHLGPPIDEIVSIIQSGQIPLVSIQTTKTRPYLKIAAEPYKRGKQFIAFSHVWSDGLGNPVRNTLPRCQILRIQGILDEVLSKVGTLSLINMGAFNTLSRKFQGPSLLFWMDTLCIPVEAKYREVRTQAIRSMKRIYEDAFRVVVLDAELQASPQGVSTEAFMRISLSPWMRRLWTLQEGVCAQRLYIKFADGFFELQTEYGPNGNHSLKRGGWIEPRSRQVYATPHADARSFYWSFLTLRLNVTDRPDRKMIGMKSTSGPPSLDREIRKRCNAIMQAYMAALYRSTSRKEDQFLCMASLVGWELNSLRGVPFEKRMHALLRTESHLPQGLLFMMGPRMAEPGWTWAVSQFGSSKVFGITVPLGDTTPGRVVTGQGFAVKYPGLALPSSCTLDDLQCLTINARLENGPRVRFVVQRAEGSRKGDELAEEKIVDSSDRKQSPERGLYVIFWDHTMKMVPGVPMVAAVVSTSRDSNCSTDGKQADRVFKFESVATLEILGTANELDQGQQDVDDDAQLVERMWIIE</sequence>
<dbReference type="PANTHER" id="PTHR39596:SF2">
    <property type="entry name" value="HET DOMAIN PROTEIN (AFU_ORTHOLOGUE AFUA_1G17550)-RELATED"/>
    <property type="match status" value="1"/>
</dbReference>
<name>A0A2I2GDM4_9EURO</name>
<gene>
    <name evidence="2" type="ORF">P170DRAFT_463998</name>
</gene>
<dbReference type="OrthoDB" id="2426273at2759"/>
<proteinExistence type="predicted"/>
<keyword evidence="3" id="KW-1185">Reference proteome</keyword>
<dbReference type="PANTHER" id="PTHR39596">
    <property type="match status" value="1"/>
</dbReference>
<reference evidence="2 3" key="1">
    <citation type="submission" date="2016-12" db="EMBL/GenBank/DDBJ databases">
        <title>The genomes of Aspergillus section Nigri reveals drivers in fungal speciation.</title>
        <authorList>
            <consortium name="DOE Joint Genome Institute"/>
            <person name="Vesth T.C."/>
            <person name="Nybo J."/>
            <person name="Theobald S."/>
            <person name="Brandl J."/>
            <person name="Frisvad J.C."/>
            <person name="Nielsen K.F."/>
            <person name="Lyhne E.K."/>
            <person name="Kogle M.E."/>
            <person name="Kuo A."/>
            <person name="Riley R."/>
            <person name="Clum A."/>
            <person name="Nolan M."/>
            <person name="Lipzen A."/>
            <person name="Salamov A."/>
            <person name="Henrissat B."/>
            <person name="Wiebenga A."/>
            <person name="De Vries R.P."/>
            <person name="Grigoriev I.V."/>
            <person name="Mortensen U.H."/>
            <person name="Andersen M.R."/>
            <person name="Baker S.E."/>
        </authorList>
    </citation>
    <scope>NUCLEOTIDE SEQUENCE [LARGE SCALE GENOMIC DNA]</scope>
    <source>
        <strain evidence="2 3">IBT 23096</strain>
    </source>
</reference>
<dbReference type="Pfam" id="PF06985">
    <property type="entry name" value="HET"/>
    <property type="match status" value="1"/>
</dbReference>
<dbReference type="Proteomes" id="UP000234275">
    <property type="component" value="Unassembled WGS sequence"/>
</dbReference>
<evidence type="ECO:0000259" key="1">
    <source>
        <dbReference type="Pfam" id="PF06985"/>
    </source>
</evidence>
<organism evidence="2 3">
    <name type="scientific">Aspergillus steynii IBT 23096</name>
    <dbReference type="NCBI Taxonomy" id="1392250"/>
    <lineage>
        <taxon>Eukaryota</taxon>
        <taxon>Fungi</taxon>
        <taxon>Dikarya</taxon>
        <taxon>Ascomycota</taxon>
        <taxon>Pezizomycotina</taxon>
        <taxon>Eurotiomycetes</taxon>
        <taxon>Eurotiomycetidae</taxon>
        <taxon>Eurotiales</taxon>
        <taxon>Aspergillaceae</taxon>
        <taxon>Aspergillus</taxon>
        <taxon>Aspergillus subgen. Circumdati</taxon>
    </lineage>
</organism>
<dbReference type="VEuPathDB" id="FungiDB:P170DRAFT_463998"/>
<evidence type="ECO:0000313" key="3">
    <source>
        <dbReference type="Proteomes" id="UP000234275"/>
    </source>
</evidence>
<dbReference type="AlphaFoldDB" id="A0A2I2GDM4"/>
<dbReference type="STRING" id="1392250.A0A2I2GDM4"/>
<dbReference type="InterPro" id="IPR010730">
    <property type="entry name" value="HET"/>
</dbReference>
<dbReference type="EMBL" id="MSFO01000003">
    <property type="protein sequence ID" value="PLB50970.1"/>
    <property type="molecule type" value="Genomic_DNA"/>
</dbReference>
<feature type="domain" description="Heterokaryon incompatibility" evidence="1">
    <location>
        <begin position="314"/>
        <end position="417"/>
    </location>
</feature>
<accession>A0A2I2GDM4</accession>
<comment type="caution">
    <text evidence="2">The sequence shown here is derived from an EMBL/GenBank/DDBJ whole genome shotgun (WGS) entry which is preliminary data.</text>
</comment>
<dbReference type="GeneID" id="36559908"/>
<protein>
    <recommendedName>
        <fullName evidence="1">Heterokaryon incompatibility domain-containing protein</fullName>
    </recommendedName>
</protein>
<dbReference type="RefSeq" id="XP_024706272.1">
    <property type="nucleotide sequence ID" value="XM_024852210.1"/>
</dbReference>
<evidence type="ECO:0000313" key="2">
    <source>
        <dbReference type="EMBL" id="PLB50970.1"/>
    </source>
</evidence>